<keyword evidence="2" id="KW-1185">Reference proteome</keyword>
<reference evidence="1" key="1">
    <citation type="submission" date="2023-10" db="EMBL/GenBank/DDBJ databases">
        <title>Genome assembly of Pristionchus species.</title>
        <authorList>
            <person name="Yoshida K."/>
            <person name="Sommer R.J."/>
        </authorList>
    </citation>
    <scope>NUCLEOTIDE SEQUENCE</scope>
    <source>
        <strain evidence="1">RS5133</strain>
    </source>
</reference>
<gene>
    <name evidence="1" type="ORF">PFISCL1PPCAC_7295</name>
</gene>
<comment type="caution">
    <text evidence="1">The sequence shown here is derived from an EMBL/GenBank/DDBJ whole genome shotgun (WGS) entry which is preliminary data.</text>
</comment>
<sequence length="110" mass="13058">HYYINYELIRQVRSGVTIFRNELFPMFCLVIENEGDKACLTRTPFSLARHEVYLDVEIRDHIEYASRKGFNLFNYDEEDEPVAPSTHEWWGKGFENIDPTDVTCEYVLDD</sequence>
<evidence type="ECO:0000313" key="1">
    <source>
        <dbReference type="EMBL" id="GMT15998.1"/>
    </source>
</evidence>
<feature type="non-terminal residue" evidence="1">
    <location>
        <position position="1"/>
    </location>
</feature>
<dbReference type="EMBL" id="BTSY01000002">
    <property type="protein sequence ID" value="GMT15998.1"/>
    <property type="molecule type" value="Genomic_DNA"/>
</dbReference>
<accession>A0AAV5VCS4</accession>
<name>A0AAV5VCS4_9BILA</name>
<protein>
    <submittedName>
        <fullName evidence="1">Uncharacterized protein</fullName>
    </submittedName>
</protein>
<evidence type="ECO:0000313" key="2">
    <source>
        <dbReference type="Proteomes" id="UP001432322"/>
    </source>
</evidence>
<organism evidence="1 2">
    <name type="scientific">Pristionchus fissidentatus</name>
    <dbReference type="NCBI Taxonomy" id="1538716"/>
    <lineage>
        <taxon>Eukaryota</taxon>
        <taxon>Metazoa</taxon>
        <taxon>Ecdysozoa</taxon>
        <taxon>Nematoda</taxon>
        <taxon>Chromadorea</taxon>
        <taxon>Rhabditida</taxon>
        <taxon>Rhabditina</taxon>
        <taxon>Diplogasteromorpha</taxon>
        <taxon>Diplogasteroidea</taxon>
        <taxon>Neodiplogasteridae</taxon>
        <taxon>Pristionchus</taxon>
    </lineage>
</organism>
<dbReference type="AlphaFoldDB" id="A0AAV5VCS4"/>
<dbReference type="Proteomes" id="UP001432322">
    <property type="component" value="Unassembled WGS sequence"/>
</dbReference>
<proteinExistence type="predicted"/>